<feature type="binding site" evidence="7 9">
    <location>
        <position position="45"/>
    </location>
    <ligand>
        <name>ATP</name>
        <dbReference type="ChEBI" id="CHEBI:30616"/>
    </ligand>
</feature>
<dbReference type="InParanoid" id="A2EIZ4"/>
<dbReference type="STRING" id="5722.A2EIZ4"/>
<evidence type="ECO:0000259" key="11">
    <source>
        <dbReference type="PROSITE" id="PS50011"/>
    </source>
</evidence>
<proteinExistence type="inferred from homology"/>
<dbReference type="EMBL" id="DS113401">
    <property type="protein sequence ID" value="EAY07384.1"/>
    <property type="molecule type" value="Genomic_DNA"/>
</dbReference>
<dbReference type="Gene3D" id="1.10.510.10">
    <property type="entry name" value="Transferase(Phosphotransferase) domain 1"/>
    <property type="match status" value="1"/>
</dbReference>
<accession>A2EIZ4</accession>
<evidence type="ECO:0000256" key="5">
    <source>
        <dbReference type="ARBA" id="ARBA00022840"/>
    </source>
</evidence>
<dbReference type="KEGG" id="tva:4765274"/>
<comment type="similarity">
    <text evidence="10">Belongs to the protein kinase superfamily.</text>
</comment>
<feature type="active site" description="Proton acceptor" evidence="6">
    <location>
        <position position="139"/>
    </location>
</feature>
<evidence type="ECO:0000256" key="10">
    <source>
        <dbReference type="RuleBase" id="RU000304"/>
    </source>
</evidence>
<dbReference type="InterPro" id="IPR008271">
    <property type="entry name" value="Ser/Thr_kinase_AS"/>
</dbReference>
<dbReference type="Pfam" id="PF00069">
    <property type="entry name" value="Pkinase"/>
    <property type="match status" value="1"/>
</dbReference>
<dbReference type="PROSITE" id="PS50011">
    <property type="entry name" value="PROTEIN_KINASE_DOM"/>
    <property type="match status" value="1"/>
</dbReference>
<protein>
    <submittedName>
        <fullName evidence="12">CAMK family protein kinase</fullName>
    </submittedName>
</protein>
<dbReference type="SMART" id="SM00220">
    <property type="entry name" value="S_TKc"/>
    <property type="match status" value="1"/>
</dbReference>
<dbReference type="GO" id="GO:0004674">
    <property type="term" value="F:protein serine/threonine kinase activity"/>
    <property type="evidence" value="ECO:0000318"/>
    <property type="project" value="GO_Central"/>
</dbReference>
<dbReference type="OMA" id="KLDARYI"/>
<dbReference type="FunFam" id="1.10.510.10:FF:000578">
    <property type="entry name" value="CAMK family protein kinase"/>
    <property type="match status" value="1"/>
</dbReference>
<dbReference type="InterPro" id="IPR000719">
    <property type="entry name" value="Prot_kinase_dom"/>
</dbReference>
<dbReference type="InterPro" id="IPR011009">
    <property type="entry name" value="Kinase-like_dom_sf"/>
</dbReference>
<name>A2EIZ4_TRIV3</name>
<evidence type="ECO:0000313" key="13">
    <source>
        <dbReference type="Proteomes" id="UP000001542"/>
    </source>
</evidence>
<feature type="domain" description="Protein kinase" evidence="11">
    <location>
        <begin position="16"/>
        <end position="273"/>
    </location>
</feature>
<dbReference type="SMR" id="A2EIZ4"/>
<feature type="cross-link" description="Glycyl lysine isopeptide (Lys-Gly) (interchain with G-Cter in SUMO2)" evidence="8">
    <location>
        <position position="141"/>
    </location>
</feature>
<dbReference type="CDD" id="cd14014">
    <property type="entry name" value="STKc_PknB_like"/>
    <property type="match status" value="1"/>
</dbReference>
<dbReference type="InterPro" id="IPR030616">
    <property type="entry name" value="Aur-like"/>
</dbReference>
<feature type="binding site" evidence="7">
    <location>
        <position position="157"/>
    </location>
    <ligand>
        <name>ATP</name>
        <dbReference type="ChEBI" id="CHEBI:30616"/>
    </ligand>
</feature>
<keyword evidence="4 12" id="KW-0418">Kinase</keyword>
<sequence length="328" mass="37891">MEVSCSIRVPKFVGKYKVIKTLGKGGFAVVVLAEDIKTHEYVAIKIVDRAEIVNHKMLLFLENELRLSSRFHHPNIVEVYDIIYETDIIMIIMEYLPNRDLQTLLERGMCFALDEQVTIAYKILDALNYLHQRGVSHRDIKPENILFDAQLQPKLIDFGLSRENASALSTFCGTAFYMAPELVNENVYDGRKSDIWAFGITCHVLAAQRFPWPMKSEVQIIKEIQDNILEINIEPDGIMAEIIKKALDFNPKERSSAIELMDFIENHFKMPIFIRKSETQTGKLHDRQTYQGPSLPKLDARYIAKLKPKAREVPDKLVTRRNRRIQSL</sequence>
<dbReference type="VEuPathDB" id="TrichDB:TVAG_204910"/>
<dbReference type="PANTHER" id="PTHR24350">
    <property type="entry name" value="SERINE/THREONINE-PROTEIN KINASE IAL-RELATED"/>
    <property type="match status" value="1"/>
</dbReference>
<keyword evidence="13" id="KW-1185">Reference proteome</keyword>
<dbReference type="VEuPathDB" id="TrichDB:TVAGG3_0661680"/>
<keyword evidence="5 7" id="KW-0067">ATP-binding</keyword>
<keyword evidence="1 10" id="KW-0723">Serine/threonine-protein kinase</keyword>
<reference evidence="12" key="1">
    <citation type="submission" date="2006-10" db="EMBL/GenBank/DDBJ databases">
        <authorList>
            <person name="Amadeo P."/>
            <person name="Zhao Q."/>
            <person name="Wortman J."/>
            <person name="Fraser-Liggett C."/>
            <person name="Carlton J."/>
        </authorList>
    </citation>
    <scope>NUCLEOTIDE SEQUENCE</scope>
    <source>
        <strain evidence="12">G3</strain>
    </source>
</reference>
<dbReference type="SUPFAM" id="SSF56112">
    <property type="entry name" value="Protein kinase-like (PK-like)"/>
    <property type="match status" value="1"/>
</dbReference>
<dbReference type="OrthoDB" id="266718at2759"/>
<evidence type="ECO:0000256" key="9">
    <source>
        <dbReference type="PROSITE-ProRule" id="PRU10141"/>
    </source>
</evidence>
<organism evidence="12 13">
    <name type="scientific">Trichomonas vaginalis (strain ATCC PRA-98 / G3)</name>
    <dbReference type="NCBI Taxonomy" id="412133"/>
    <lineage>
        <taxon>Eukaryota</taxon>
        <taxon>Metamonada</taxon>
        <taxon>Parabasalia</taxon>
        <taxon>Trichomonadida</taxon>
        <taxon>Trichomonadidae</taxon>
        <taxon>Trichomonas</taxon>
    </lineage>
</organism>
<dbReference type="Proteomes" id="UP000001542">
    <property type="component" value="Unassembled WGS sequence"/>
</dbReference>
<dbReference type="InterPro" id="IPR017441">
    <property type="entry name" value="Protein_kinase_ATP_BS"/>
</dbReference>
<evidence type="ECO:0000313" key="12">
    <source>
        <dbReference type="EMBL" id="EAY07384.1"/>
    </source>
</evidence>
<evidence type="ECO:0000256" key="3">
    <source>
        <dbReference type="ARBA" id="ARBA00022741"/>
    </source>
</evidence>
<evidence type="ECO:0000256" key="7">
    <source>
        <dbReference type="PIRSR" id="PIRSR630616-2"/>
    </source>
</evidence>
<dbReference type="PROSITE" id="PS00107">
    <property type="entry name" value="PROTEIN_KINASE_ATP"/>
    <property type="match status" value="1"/>
</dbReference>
<dbReference type="PROSITE" id="PS00108">
    <property type="entry name" value="PROTEIN_KINASE_ST"/>
    <property type="match status" value="1"/>
</dbReference>
<dbReference type="AlphaFoldDB" id="A2EIZ4"/>
<evidence type="ECO:0000256" key="6">
    <source>
        <dbReference type="PIRSR" id="PIRSR630616-1"/>
    </source>
</evidence>
<feature type="binding site" evidence="7">
    <location>
        <begin position="143"/>
        <end position="144"/>
    </location>
    <ligand>
        <name>ATP</name>
        <dbReference type="ChEBI" id="CHEBI:30616"/>
    </ligand>
</feature>
<evidence type="ECO:0000256" key="8">
    <source>
        <dbReference type="PIRSR" id="PIRSR630616-3"/>
    </source>
</evidence>
<evidence type="ECO:0000256" key="1">
    <source>
        <dbReference type="ARBA" id="ARBA00022527"/>
    </source>
</evidence>
<reference evidence="12" key="2">
    <citation type="journal article" date="2007" name="Science">
        <title>Draft genome sequence of the sexually transmitted pathogen Trichomonas vaginalis.</title>
        <authorList>
            <person name="Carlton J.M."/>
            <person name="Hirt R.P."/>
            <person name="Silva J.C."/>
            <person name="Delcher A.L."/>
            <person name="Schatz M."/>
            <person name="Zhao Q."/>
            <person name="Wortman J.R."/>
            <person name="Bidwell S.L."/>
            <person name="Alsmark U.C.M."/>
            <person name="Besteiro S."/>
            <person name="Sicheritz-Ponten T."/>
            <person name="Noel C.J."/>
            <person name="Dacks J.B."/>
            <person name="Foster P.G."/>
            <person name="Simillion C."/>
            <person name="Van de Peer Y."/>
            <person name="Miranda-Saavedra D."/>
            <person name="Barton G.J."/>
            <person name="Westrop G.D."/>
            <person name="Mueller S."/>
            <person name="Dessi D."/>
            <person name="Fiori P.L."/>
            <person name="Ren Q."/>
            <person name="Paulsen I."/>
            <person name="Zhang H."/>
            <person name="Bastida-Corcuera F.D."/>
            <person name="Simoes-Barbosa A."/>
            <person name="Brown M.T."/>
            <person name="Hayes R.D."/>
            <person name="Mukherjee M."/>
            <person name="Okumura C.Y."/>
            <person name="Schneider R."/>
            <person name="Smith A.J."/>
            <person name="Vanacova S."/>
            <person name="Villalvazo M."/>
            <person name="Haas B.J."/>
            <person name="Pertea M."/>
            <person name="Feldblyum T.V."/>
            <person name="Utterback T.R."/>
            <person name="Shu C.L."/>
            <person name="Osoegawa K."/>
            <person name="de Jong P.J."/>
            <person name="Hrdy I."/>
            <person name="Horvathova L."/>
            <person name="Zubacova Z."/>
            <person name="Dolezal P."/>
            <person name="Malik S.B."/>
            <person name="Logsdon J.M. Jr."/>
            <person name="Henze K."/>
            <person name="Gupta A."/>
            <person name="Wang C.C."/>
            <person name="Dunne R.L."/>
            <person name="Upcroft J.A."/>
            <person name="Upcroft P."/>
            <person name="White O."/>
            <person name="Salzberg S.L."/>
            <person name="Tang P."/>
            <person name="Chiu C.-H."/>
            <person name="Lee Y.-S."/>
            <person name="Embley T.M."/>
            <person name="Coombs G.H."/>
            <person name="Mottram J.C."/>
            <person name="Tachezy J."/>
            <person name="Fraser-Liggett C.M."/>
            <person name="Johnson P.J."/>
        </authorList>
    </citation>
    <scope>NUCLEOTIDE SEQUENCE [LARGE SCALE GENOMIC DNA]</scope>
    <source>
        <strain evidence="12">G3</strain>
    </source>
</reference>
<keyword evidence="3 7" id="KW-0547">Nucleotide-binding</keyword>
<gene>
    <name evidence="12" type="ORF">TVAG_204910</name>
</gene>
<evidence type="ECO:0000256" key="2">
    <source>
        <dbReference type="ARBA" id="ARBA00022679"/>
    </source>
</evidence>
<dbReference type="FunFam" id="3.30.200.20:FF:000042">
    <property type="entry name" value="Aurora kinase A"/>
    <property type="match status" value="1"/>
</dbReference>
<dbReference type="eggNOG" id="KOG0583">
    <property type="taxonomic scope" value="Eukaryota"/>
</dbReference>
<dbReference type="RefSeq" id="XP_001319607.1">
    <property type="nucleotide sequence ID" value="XM_001319572.1"/>
</dbReference>
<evidence type="ECO:0000256" key="4">
    <source>
        <dbReference type="ARBA" id="ARBA00022777"/>
    </source>
</evidence>
<dbReference type="GO" id="GO:0005524">
    <property type="term" value="F:ATP binding"/>
    <property type="evidence" value="ECO:0007669"/>
    <property type="project" value="UniProtKB-UniRule"/>
</dbReference>
<keyword evidence="2" id="KW-0808">Transferase</keyword>